<comment type="subcellular location">
    <subcellularLocation>
        <location evidence="1 8">Cell membrane</location>
        <topology evidence="1 8">Multi-pass membrane protein</topology>
    </subcellularLocation>
</comment>
<evidence type="ECO:0000256" key="2">
    <source>
        <dbReference type="ARBA" id="ARBA00022475"/>
    </source>
</evidence>
<evidence type="ECO:0000256" key="5">
    <source>
        <dbReference type="ARBA" id="ARBA00022989"/>
    </source>
</evidence>
<name>A0ABV7ZA22_9DEIO</name>
<keyword evidence="7 8" id="KW-0012">Acyltransferase</keyword>
<dbReference type="EMBL" id="JBHRZG010000009">
    <property type="protein sequence ID" value="MFC3832974.1"/>
    <property type="molecule type" value="Genomic_DNA"/>
</dbReference>
<keyword evidence="3 8" id="KW-0808">Transferase</keyword>
<dbReference type="Gene3D" id="3.60.110.10">
    <property type="entry name" value="Carbon-nitrogen hydrolase"/>
    <property type="match status" value="1"/>
</dbReference>
<comment type="pathway">
    <text evidence="8">Protein modification; lipoprotein biosynthesis (N-acyl transfer).</text>
</comment>
<dbReference type="NCBIfam" id="TIGR00546">
    <property type="entry name" value="lnt"/>
    <property type="match status" value="1"/>
</dbReference>
<dbReference type="InterPro" id="IPR036526">
    <property type="entry name" value="C-N_Hydrolase_sf"/>
</dbReference>
<evidence type="ECO:0000256" key="1">
    <source>
        <dbReference type="ARBA" id="ARBA00004651"/>
    </source>
</evidence>
<evidence type="ECO:0000313" key="11">
    <source>
        <dbReference type="Proteomes" id="UP001595803"/>
    </source>
</evidence>
<protein>
    <recommendedName>
        <fullName evidence="8">Apolipoprotein N-acyltransferase</fullName>
        <shortName evidence="8">ALP N-acyltransferase</shortName>
        <ecNumber evidence="8">2.3.1.269</ecNumber>
    </recommendedName>
</protein>
<evidence type="ECO:0000256" key="7">
    <source>
        <dbReference type="ARBA" id="ARBA00023315"/>
    </source>
</evidence>
<evidence type="ECO:0000256" key="6">
    <source>
        <dbReference type="ARBA" id="ARBA00023136"/>
    </source>
</evidence>
<proteinExistence type="inferred from homology"/>
<evidence type="ECO:0000256" key="3">
    <source>
        <dbReference type="ARBA" id="ARBA00022679"/>
    </source>
</evidence>
<dbReference type="Proteomes" id="UP001595803">
    <property type="component" value="Unassembled WGS sequence"/>
</dbReference>
<keyword evidence="11" id="KW-1185">Reference proteome</keyword>
<organism evidence="10 11">
    <name type="scientific">Deinococcus rufus</name>
    <dbReference type="NCBI Taxonomy" id="2136097"/>
    <lineage>
        <taxon>Bacteria</taxon>
        <taxon>Thermotogati</taxon>
        <taxon>Deinococcota</taxon>
        <taxon>Deinococci</taxon>
        <taxon>Deinococcales</taxon>
        <taxon>Deinococcaceae</taxon>
        <taxon>Deinococcus</taxon>
    </lineage>
</organism>
<gene>
    <name evidence="8 10" type="primary">lnt</name>
    <name evidence="10" type="ORF">ACFOSB_08910</name>
</gene>
<feature type="transmembrane region" description="Helical" evidence="8">
    <location>
        <begin position="26"/>
        <end position="52"/>
    </location>
</feature>
<sequence>MTTPTTFRAWRTRLTPAPWPAALGDALWGALLGVLFALPPLAALAPLPLAALHRRLAHSAGGPQAFRSAFWFALGFFTVHLAWLPRSMADVLGPLGGVLTVLVLPAAALCWAAPLALTRVVFGPRTLLALPLAWVGLEALRTLGPLAFPWGFPGSALIPTPLAQLASLGGAPLLTLLVTGTASVLAGLGGYRAPALLGTLAVWSAGLGWGLWITPGTVPTPRTALLMQGGIDPRRKAQGRTQEELQVYLGLTQGALRQGPADLVVWPETASPLPPSDPAVLPALQRLRIPLVVGAPGDVPGQARNSAYGVDGAVTGRQDKRVLVPFGERLPFASVLGGLYAPVLGGLGMSGYTTVTPGSALNVLPLRSLRAGVSICYESVFARLSRQAVRAGATVLVVISNDAWFGRGAGAEQHFQLGRLRAIETRRFLLRAGNDGVSAVIDPWGRVGFRAPRGERGAYRAAFDVREGQTLYTRYGDWVVWGSALALLLLLSALTRAPWRARPDPILPMPPSRRPAERSSDLMVRLVSG</sequence>
<dbReference type="Pfam" id="PF20154">
    <property type="entry name" value="LNT_N"/>
    <property type="match status" value="1"/>
</dbReference>
<feature type="transmembrane region" description="Helical" evidence="8">
    <location>
        <begin position="168"/>
        <end position="188"/>
    </location>
</feature>
<dbReference type="PANTHER" id="PTHR38686">
    <property type="entry name" value="APOLIPOPROTEIN N-ACYLTRANSFERASE"/>
    <property type="match status" value="1"/>
</dbReference>
<comment type="function">
    <text evidence="8">Catalyzes the phospholipid dependent N-acylation of the N-terminal cysteine of apolipoprotein, the last step in lipoprotein maturation.</text>
</comment>
<evidence type="ECO:0000313" key="10">
    <source>
        <dbReference type="EMBL" id="MFC3832974.1"/>
    </source>
</evidence>
<comment type="caution">
    <text evidence="10">The sequence shown here is derived from an EMBL/GenBank/DDBJ whole genome shotgun (WGS) entry which is preliminary data.</text>
</comment>
<dbReference type="InterPro" id="IPR045378">
    <property type="entry name" value="LNT_N"/>
</dbReference>
<accession>A0ABV7ZA22</accession>
<dbReference type="SUPFAM" id="SSF56317">
    <property type="entry name" value="Carbon-nitrogen hydrolase"/>
    <property type="match status" value="1"/>
</dbReference>
<feature type="transmembrane region" description="Helical" evidence="8">
    <location>
        <begin position="95"/>
        <end position="115"/>
    </location>
</feature>
<evidence type="ECO:0000256" key="4">
    <source>
        <dbReference type="ARBA" id="ARBA00022692"/>
    </source>
</evidence>
<keyword evidence="4 8" id="KW-0812">Transmembrane</keyword>
<dbReference type="InterPro" id="IPR004563">
    <property type="entry name" value="Apolipo_AcylTrfase"/>
</dbReference>
<reference evidence="11" key="1">
    <citation type="journal article" date="2019" name="Int. J. Syst. Evol. Microbiol.">
        <title>The Global Catalogue of Microorganisms (GCM) 10K type strain sequencing project: providing services to taxonomists for standard genome sequencing and annotation.</title>
        <authorList>
            <consortium name="The Broad Institute Genomics Platform"/>
            <consortium name="The Broad Institute Genome Sequencing Center for Infectious Disease"/>
            <person name="Wu L."/>
            <person name="Ma J."/>
        </authorList>
    </citation>
    <scope>NUCLEOTIDE SEQUENCE [LARGE SCALE GENOMIC DNA]</scope>
    <source>
        <strain evidence="11">CCTCC AB 2017081</strain>
    </source>
</reference>
<dbReference type="EC" id="2.3.1.269" evidence="8"/>
<evidence type="ECO:0000256" key="8">
    <source>
        <dbReference type="HAMAP-Rule" id="MF_01148"/>
    </source>
</evidence>
<feature type="transmembrane region" description="Helical" evidence="8">
    <location>
        <begin position="195"/>
        <end position="213"/>
    </location>
</feature>
<dbReference type="CDD" id="cd07571">
    <property type="entry name" value="ALP_N-acyl_transferase"/>
    <property type="match status" value="1"/>
</dbReference>
<keyword evidence="2 8" id="KW-1003">Cell membrane</keyword>
<feature type="transmembrane region" description="Helical" evidence="8">
    <location>
        <begin position="127"/>
        <end position="148"/>
    </location>
</feature>
<comment type="catalytic activity">
    <reaction evidence="8">
        <text>N-terminal S-1,2-diacyl-sn-glyceryl-L-cysteinyl-[lipoprotein] + a glycerophospholipid = N-acyl-S-1,2-diacyl-sn-glyceryl-L-cysteinyl-[lipoprotein] + a 2-acyl-sn-glycero-3-phospholipid + H(+)</text>
        <dbReference type="Rhea" id="RHEA:48228"/>
        <dbReference type="Rhea" id="RHEA-COMP:14681"/>
        <dbReference type="Rhea" id="RHEA-COMP:14684"/>
        <dbReference type="ChEBI" id="CHEBI:15378"/>
        <dbReference type="ChEBI" id="CHEBI:136912"/>
        <dbReference type="ChEBI" id="CHEBI:140656"/>
        <dbReference type="ChEBI" id="CHEBI:140657"/>
        <dbReference type="ChEBI" id="CHEBI:140660"/>
        <dbReference type="EC" id="2.3.1.269"/>
    </reaction>
</comment>
<dbReference type="HAMAP" id="MF_01148">
    <property type="entry name" value="Lnt"/>
    <property type="match status" value="1"/>
</dbReference>
<dbReference type="Pfam" id="PF00795">
    <property type="entry name" value="CN_hydrolase"/>
    <property type="match status" value="1"/>
</dbReference>
<keyword evidence="5 8" id="KW-1133">Transmembrane helix</keyword>
<dbReference type="PANTHER" id="PTHR38686:SF1">
    <property type="entry name" value="APOLIPOPROTEIN N-ACYLTRANSFERASE"/>
    <property type="match status" value="1"/>
</dbReference>
<keyword evidence="6 8" id="KW-0472">Membrane</keyword>
<evidence type="ECO:0000259" key="9">
    <source>
        <dbReference type="PROSITE" id="PS50263"/>
    </source>
</evidence>
<dbReference type="GO" id="GO:0016746">
    <property type="term" value="F:acyltransferase activity"/>
    <property type="evidence" value="ECO:0007669"/>
    <property type="project" value="UniProtKB-KW"/>
</dbReference>
<comment type="similarity">
    <text evidence="8">Belongs to the CN hydrolase family. Apolipoprotein N-acyltransferase subfamily.</text>
</comment>
<dbReference type="PROSITE" id="PS50263">
    <property type="entry name" value="CN_HYDROLASE"/>
    <property type="match status" value="1"/>
</dbReference>
<dbReference type="InterPro" id="IPR003010">
    <property type="entry name" value="C-N_Hydrolase"/>
</dbReference>
<dbReference type="RefSeq" id="WP_322474861.1">
    <property type="nucleotide sequence ID" value="NZ_JBHRZG010000009.1"/>
</dbReference>
<feature type="transmembrane region" description="Helical" evidence="8">
    <location>
        <begin position="64"/>
        <end position="83"/>
    </location>
</feature>
<feature type="domain" description="CN hydrolase" evidence="9">
    <location>
        <begin position="227"/>
        <end position="465"/>
    </location>
</feature>